<dbReference type="RefSeq" id="WP_072856909.1">
    <property type="nucleotide sequence ID" value="NZ_FQUE01000003.1"/>
</dbReference>
<dbReference type="OrthoDB" id="9807547at2"/>
<reference evidence="3" key="1">
    <citation type="submission" date="2016-11" db="EMBL/GenBank/DDBJ databases">
        <authorList>
            <person name="Varghese N."/>
            <person name="Submissions S."/>
        </authorList>
    </citation>
    <scope>NUCLEOTIDE SEQUENCE [LARGE SCALE GENOMIC DNA]</scope>
    <source>
        <strain evidence="3">DSM 29326</strain>
    </source>
</reference>
<dbReference type="SUPFAM" id="SSF51206">
    <property type="entry name" value="cAMP-binding domain-like"/>
    <property type="match status" value="1"/>
</dbReference>
<dbReference type="GO" id="GO:0005829">
    <property type="term" value="C:cytosol"/>
    <property type="evidence" value="ECO:0007669"/>
    <property type="project" value="TreeGrafter"/>
</dbReference>
<dbReference type="PROSITE" id="PS00889">
    <property type="entry name" value="CNMP_BINDING_2"/>
    <property type="match status" value="1"/>
</dbReference>
<dbReference type="GO" id="GO:0005952">
    <property type="term" value="C:cAMP-dependent protein kinase complex"/>
    <property type="evidence" value="ECO:0007669"/>
    <property type="project" value="InterPro"/>
</dbReference>
<dbReference type="PANTHER" id="PTHR11635:SF152">
    <property type="entry name" value="CAMP-DEPENDENT PROTEIN KINASE TYPE I REGULATORY SUBUNIT-RELATED"/>
    <property type="match status" value="1"/>
</dbReference>
<dbReference type="Gene3D" id="2.60.120.10">
    <property type="entry name" value="Jelly Rolls"/>
    <property type="match status" value="1"/>
</dbReference>
<dbReference type="InterPro" id="IPR018490">
    <property type="entry name" value="cNMP-bd_dom_sf"/>
</dbReference>
<dbReference type="PANTHER" id="PTHR11635">
    <property type="entry name" value="CAMP-DEPENDENT PROTEIN KINASE REGULATORY CHAIN"/>
    <property type="match status" value="1"/>
</dbReference>
<accession>A0A1M4YTN1</accession>
<evidence type="ECO:0000259" key="1">
    <source>
        <dbReference type="PROSITE" id="PS50042"/>
    </source>
</evidence>
<dbReference type="AlphaFoldDB" id="A0A1M4YTN1"/>
<sequence length="158" mass="17149">MLLNDEVKMLRQVPIFAGMAAAKLRLLAYTSDRVAYRSGEVLFHQGDDGDAAYVILQGQADVMVTTPQGELRVAQVAENAMVGEIAILCDVARTATVRAVTPVEALRISKENFVKLLMDFPEMTLEIVRVLAARLSDTTATLSAELAAARHSANHSIH</sequence>
<proteinExistence type="predicted"/>
<dbReference type="CDD" id="cd00038">
    <property type="entry name" value="CAP_ED"/>
    <property type="match status" value="1"/>
</dbReference>
<dbReference type="InterPro" id="IPR050503">
    <property type="entry name" value="cAMP-dep_PK_reg_su-like"/>
</dbReference>
<feature type="domain" description="Cyclic nucleotide-binding" evidence="1">
    <location>
        <begin position="15"/>
        <end position="134"/>
    </location>
</feature>
<dbReference type="InterPro" id="IPR014710">
    <property type="entry name" value="RmlC-like_jellyroll"/>
</dbReference>
<gene>
    <name evidence="2" type="ORF">SAMN05444339_103244</name>
</gene>
<keyword evidence="3" id="KW-1185">Reference proteome</keyword>
<dbReference type="InterPro" id="IPR000595">
    <property type="entry name" value="cNMP-bd_dom"/>
</dbReference>
<dbReference type="Pfam" id="PF00027">
    <property type="entry name" value="cNMP_binding"/>
    <property type="match status" value="1"/>
</dbReference>
<protein>
    <submittedName>
        <fullName evidence="2">Cyclic nucleotide-binding domain-containing protein</fullName>
    </submittedName>
</protein>
<dbReference type="EMBL" id="FQUE01000003">
    <property type="protein sequence ID" value="SHF09073.1"/>
    <property type="molecule type" value="Genomic_DNA"/>
</dbReference>
<dbReference type="PRINTS" id="PR00103">
    <property type="entry name" value="CAMPKINASE"/>
</dbReference>
<dbReference type="PROSITE" id="PS50042">
    <property type="entry name" value="CNMP_BINDING_3"/>
    <property type="match status" value="1"/>
</dbReference>
<organism evidence="2 3">
    <name type="scientific">Loktanella atrilutea</name>
    <dbReference type="NCBI Taxonomy" id="366533"/>
    <lineage>
        <taxon>Bacteria</taxon>
        <taxon>Pseudomonadati</taxon>
        <taxon>Pseudomonadota</taxon>
        <taxon>Alphaproteobacteria</taxon>
        <taxon>Rhodobacterales</taxon>
        <taxon>Roseobacteraceae</taxon>
        <taxon>Loktanella</taxon>
    </lineage>
</organism>
<dbReference type="InterPro" id="IPR018488">
    <property type="entry name" value="cNMP-bd_CS"/>
</dbReference>
<dbReference type="SMART" id="SM00100">
    <property type="entry name" value="cNMP"/>
    <property type="match status" value="1"/>
</dbReference>
<name>A0A1M4YTN1_LOKAT</name>
<dbReference type="Proteomes" id="UP000183987">
    <property type="component" value="Unassembled WGS sequence"/>
</dbReference>
<evidence type="ECO:0000313" key="3">
    <source>
        <dbReference type="Proteomes" id="UP000183987"/>
    </source>
</evidence>
<dbReference type="STRING" id="366533.SAMN05444339_103244"/>
<evidence type="ECO:0000313" key="2">
    <source>
        <dbReference type="EMBL" id="SHF09073.1"/>
    </source>
</evidence>